<comment type="similarity">
    <text evidence="3">Belongs to the glycosyltransferase 65 family.</text>
</comment>
<evidence type="ECO:0000313" key="18">
    <source>
        <dbReference type="Proteomes" id="UP001174909"/>
    </source>
</evidence>
<evidence type="ECO:0000256" key="16">
    <source>
        <dbReference type="ARBA" id="ARBA00048647"/>
    </source>
</evidence>
<evidence type="ECO:0000256" key="4">
    <source>
        <dbReference type="ARBA" id="ARBA00012196"/>
    </source>
</evidence>
<accession>A0AA35T9H9</accession>
<evidence type="ECO:0000256" key="11">
    <source>
        <dbReference type="ARBA" id="ARBA00023180"/>
    </source>
</evidence>
<comment type="pathway">
    <text evidence="2">Protein modification; protein glycosylation.</text>
</comment>
<evidence type="ECO:0000313" key="17">
    <source>
        <dbReference type="EMBL" id="CAI8043918.1"/>
    </source>
</evidence>
<evidence type="ECO:0000256" key="9">
    <source>
        <dbReference type="ARBA" id="ARBA00022976"/>
    </source>
</evidence>
<evidence type="ECO:0000256" key="7">
    <source>
        <dbReference type="ARBA" id="ARBA00022679"/>
    </source>
</evidence>
<keyword evidence="18" id="KW-1185">Reference proteome</keyword>
<dbReference type="GO" id="GO:0005783">
    <property type="term" value="C:endoplasmic reticulum"/>
    <property type="evidence" value="ECO:0007669"/>
    <property type="project" value="UniProtKB-SubCell"/>
</dbReference>
<sequence>MYLQEKACERAVGMQSFMESDQCLEDVSGGTITQEMCLQTHEQIARRVKTLADSTDIHHVFIASDVDPRLSYIKKKLGPSMNVHYLNPSDAPLDLAVMGRADNFIGNCVSSFTAFVKRERDVHHRPTEFFGFEDAVLPKNNRERTEL</sequence>
<evidence type="ECO:0000256" key="2">
    <source>
        <dbReference type="ARBA" id="ARBA00004922"/>
    </source>
</evidence>
<keyword evidence="8" id="KW-0256">Endoplasmic reticulum</keyword>
<evidence type="ECO:0000256" key="3">
    <source>
        <dbReference type="ARBA" id="ARBA00010626"/>
    </source>
</evidence>
<dbReference type="GO" id="GO:0008593">
    <property type="term" value="P:regulation of Notch signaling pathway"/>
    <property type="evidence" value="ECO:0007669"/>
    <property type="project" value="TreeGrafter"/>
</dbReference>
<organism evidence="17 18">
    <name type="scientific">Geodia barretti</name>
    <name type="common">Barrett's horny sponge</name>
    <dbReference type="NCBI Taxonomy" id="519541"/>
    <lineage>
        <taxon>Eukaryota</taxon>
        <taxon>Metazoa</taxon>
        <taxon>Porifera</taxon>
        <taxon>Demospongiae</taxon>
        <taxon>Heteroscleromorpha</taxon>
        <taxon>Tetractinellida</taxon>
        <taxon>Astrophorina</taxon>
        <taxon>Geodiidae</taxon>
        <taxon>Geodia</taxon>
    </lineage>
</organism>
<evidence type="ECO:0000256" key="10">
    <source>
        <dbReference type="ARBA" id="ARBA00023157"/>
    </source>
</evidence>
<reference evidence="17" key="1">
    <citation type="submission" date="2023-03" db="EMBL/GenBank/DDBJ databases">
        <authorList>
            <person name="Steffen K."/>
            <person name="Cardenas P."/>
        </authorList>
    </citation>
    <scope>NUCLEOTIDE SEQUENCE</scope>
</reference>
<evidence type="ECO:0000256" key="14">
    <source>
        <dbReference type="ARBA" id="ARBA00033080"/>
    </source>
</evidence>
<dbReference type="Proteomes" id="UP001174909">
    <property type="component" value="Unassembled WGS sequence"/>
</dbReference>
<evidence type="ECO:0000256" key="5">
    <source>
        <dbReference type="ARBA" id="ARBA00021745"/>
    </source>
</evidence>
<keyword evidence="10" id="KW-1015">Disulfide bond</keyword>
<evidence type="ECO:0000256" key="6">
    <source>
        <dbReference type="ARBA" id="ARBA00022676"/>
    </source>
</evidence>
<dbReference type="AlphaFoldDB" id="A0AA35T9H9"/>
<evidence type="ECO:0000256" key="13">
    <source>
        <dbReference type="ARBA" id="ARBA00023277"/>
    </source>
</evidence>
<proteinExistence type="inferred from homology"/>
<evidence type="ECO:0000256" key="12">
    <source>
        <dbReference type="ARBA" id="ARBA00023253"/>
    </source>
</evidence>
<gene>
    <name evidence="17" type="ORF">GBAR_LOCUS24391</name>
</gene>
<protein>
    <recommendedName>
        <fullName evidence="5">GDP-fucose protein O-fucosyltransferase 1</fullName>
        <ecNumber evidence="4">2.4.1.221</ecNumber>
    </recommendedName>
    <alternativeName>
        <fullName evidence="14">Peptide-O-fucosyltransferase 1</fullName>
    </alternativeName>
</protein>
<dbReference type="GO" id="GO:0007219">
    <property type="term" value="P:Notch signaling pathway"/>
    <property type="evidence" value="ECO:0007669"/>
    <property type="project" value="UniProtKB-KW"/>
</dbReference>
<evidence type="ECO:0000256" key="8">
    <source>
        <dbReference type="ARBA" id="ARBA00022824"/>
    </source>
</evidence>
<dbReference type="Pfam" id="PF10250">
    <property type="entry name" value="O-FucT"/>
    <property type="match status" value="1"/>
</dbReference>
<dbReference type="EC" id="2.4.1.221" evidence="4"/>
<keyword evidence="7" id="KW-0808">Transferase</keyword>
<keyword evidence="12" id="KW-0294">Fucose metabolism</keyword>
<evidence type="ECO:0000256" key="15">
    <source>
        <dbReference type="ARBA" id="ARBA00047273"/>
    </source>
</evidence>
<dbReference type="GO" id="GO:0006004">
    <property type="term" value="P:fucose metabolic process"/>
    <property type="evidence" value="ECO:0007669"/>
    <property type="project" value="UniProtKB-KW"/>
</dbReference>
<comment type="catalytic activity">
    <reaction evidence="16">
        <text>L-seryl-[protein] + GDP-beta-L-fucose = 3-O-(alpha-L-fucosyl)-L-seryl-[protein] + GDP + H(+)</text>
        <dbReference type="Rhea" id="RHEA:63644"/>
        <dbReference type="Rhea" id="RHEA-COMP:9863"/>
        <dbReference type="Rhea" id="RHEA-COMP:17914"/>
        <dbReference type="ChEBI" id="CHEBI:15378"/>
        <dbReference type="ChEBI" id="CHEBI:29999"/>
        <dbReference type="ChEBI" id="CHEBI:57273"/>
        <dbReference type="ChEBI" id="CHEBI:58189"/>
        <dbReference type="ChEBI" id="CHEBI:189632"/>
        <dbReference type="EC" id="2.4.1.221"/>
    </reaction>
    <physiologicalReaction direction="left-to-right" evidence="16">
        <dbReference type="Rhea" id="RHEA:63645"/>
    </physiologicalReaction>
</comment>
<comment type="caution">
    <text evidence="17">The sequence shown here is derived from an EMBL/GenBank/DDBJ whole genome shotgun (WGS) entry which is preliminary data.</text>
</comment>
<dbReference type="InterPro" id="IPR019378">
    <property type="entry name" value="GDP-Fuc_O-FucTrfase"/>
</dbReference>
<dbReference type="GO" id="GO:0046922">
    <property type="term" value="F:peptide-O-fucosyltransferase activity"/>
    <property type="evidence" value="ECO:0007669"/>
    <property type="project" value="UniProtKB-EC"/>
</dbReference>
<dbReference type="PANTHER" id="PTHR21420:SF9">
    <property type="entry name" value="GDP-FUCOSE PROTEIN O-FUCOSYLTRANSFERASE 1"/>
    <property type="match status" value="1"/>
</dbReference>
<dbReference type="InterPro" id="IPR039922">
    <property type="entry name" value="POFUT1"/>
</dbReference>
<comment type="subcellular location">
    <subcellularLocation>
        <location evidence="1">Endoplasmic reticulum</location>
    </subcellularLocation>
</comment>
<dbReference type="PANTHER" id="PTHR21420">
    <property type="entry name" value="GDP-FUCOSE PROTEIN O-FUCOSYLTRANSFERASE 1"/>
    <property type="match status" value="1"/>
</dbReference>
<keyword evidence="6" id="KW-0328">Glycosyltransferase</keyword>
<keyword evidence="13" id="KW-0119">Carbohydrate metabolism</keyword>
<keyword evidence="11" id="KW-0325">Glycoprotein</keyword>
<dbReference type="Gene3D" id="3.40.50.11350">
    <property type="match status" value="1"/>
</dbReference>
<dbReference type="EMBL" id="CASHTH010003369">
    <property type="protein sequence ID" value="CAI8043918.1"/>
    <property type="molecule type" value="Genomic_DNA"/>
</dbReference>
<comment type="catalytic activity">
    <reaction evidence="15">
        <text>L-threonyl-[protein] + GDP-beta-L-fucose = 3-O-(alpha-L-fucosyl)-L-threonyl-[protein] + GDP + H(+)</text>
        <dbReference type="Rhea" id="RHEA:70491"/>
        <dbReference type="Rhea" id="RHEA-COMP:11060"/>
        <dbReference type="Rhea" id="RHEA-COMP:17915"/>
        <dbReference type="ChEBI" id="CHEBI:15378"/>
        <dbReference type="ChEBI" id="CHEBI:30013"/>
        <dbReference type="ChEBI" id="CHEBI:57273"/>
        <dbReference type="ChEBI" id="CHEBI:58189"/>
        <dbReference type="ChEBI" id="CHEBI:189631"/>
        <dbReference type="EC" id="2.4.1.221"/>
    </reaction>
    <physiologicalReaction direction="left-to-right" evidence="15">
        <dbReference type="Rhea" id="RHEA:70492"/>
    </physiologicalReaction>
</comment>
<name>A0AA35T9H9_GEOBA</name>
<evidence type="ECO:0000256" key="1">
    <source>
        <dbReference type="ARBA" id="ARBA00004240"/>
    </source>
</evidence>
<keyword evidence="9" id="KW-0914">Notch signaling pathway</keyword>